<feature type="transmembrane region" description="Helical" evidence="1">
    <location>
        <begin position="377"/>
        <end position="404"/>
    </location>
</feature>
<dbReference type="Proteomes" id="UP001597075">
    <property type="component" value="Unassembled WGS sequence"/>
</dbReference>
<dbReference type="InterPro" id="IPR010656">
    <property type="entry name" value="DctM"/>
</dbReference>
<feature type="transmembrane region" description="Helical" evidence="1">
    <location>
        <begin position="128"/>
        <end position="149"/>
    </location>
</feature>
<keyword evidence="4" id="KW-1185">Reference proteome</keyword>
<feature type="transmembrane region" description="Helical" evidence="1">
    <location>
        <begin position="533"/>
        <end position="555"/>
    </location>
</feature>
<dbReference type="PANTHER" id="PTHR43849">
    <property type="entry name" value="BLL3936 PROTEIN"/>
    <property type="match status" value="1"/>
</dbReference>
<proteinExistence type="predicted"/>
<feature type="transmembrane region" description="Helical" evidence="1">
    <location>
        <begin position="599"/>
        <end position="620"/>
    </location>
</feature>
<feature type="transmembrane region" description="Helical" evidence="1">
    <location>
        <begin position="632"/>
        <end position="663"/>
    </location>
</feature>
<sequence>MATGNDADQDTRSLADIERTIDEKFRDSYSEQIWNKGPVELLVYAITVVFFLYHLWYAQTFQLPRARHGIIHLAMVLSLWGIIQMLDEDWSATTGKAKTVGYALYSVISVIPLYYIQSNYDQIRLTAGVYTDTAIISGVLVILLVLVALAHVSRLITGIALVGLVYSYFGPLMPGLLSHRGLTVQRIITMNTVEMEGLLGTLLQISATWVVIFLILAGLMEKYGGMATFIKGMTRLAARRKYIEIGQVAVAASMFMGSINGSTAANTATTGAFTIPLMKENGYRPKIAAAIEAVASCGGQVLPPIMGAGAFLMAELIDPNYSDIVIGAIAPAILFFLTVSVAISLSTSNSVSTTITTEPDPRGLGKRLFDIVRHFEYIGMFAILLWWLIGIGADPMVAGFYAIVSLMGLRLVRVAFEVVTDAKEEDLAAAFKLFLRESLEGMRRGAEATLNITILLASLGIVIRALIVTGFAQQLSSYLVLLSGGVVVVMLFLAMLAAIAFGMGMSTTAAYMIVAVLVAPSLVQIGVQEFTAHMFVFYFAIVSNITPPIALSVIIGQGIAGSDFWETAVESLRIGFPMFLLPFAFFYNEALLYPSPMTLVAFVIVFAGFVSVSIGLTGYIRQQIPTLLRPVFLLLGLGAIFVPTMIGQVLLVAAIVAACGYFLRSGSVDVTTPAEG</sequence>
<keyword evidence="1" id="KW-1133">Transmembrane helix</keyword>
<feature type="transmembrane region" description="Helical" evidence="1">
    <location>
        <begin position="478"/>
        <end position="501"/>
    </location>
</feature>
<feature type="transmembrane region" description="Helical" evidence="1">
    <location>
        <begin position="567"/>
        <end position="587"/>
    </location>
</feature>
<feature type="transmembrane region" description="Helical" evidence="1">
    <location>
        <begin position="508"/>
        <end position="527"/>
    </location>
</feature>
<evidence type="ECO:0000256" key="1">
    <source>
        <dbReference type="SAM" id="Phobius"/>
    </source>
</evidence>
<keyword evidence="1" id="KW-0472">Membrane</keyword>
<dbReference type="PANTHER" id="PTHR43849:SF2">
    <property type="entry name" value="BLL3936 PROTEIN"/>
    <property type="match status" value="1"/>
</dbReference>
<feature type="transmembrane region" description="Helical" evidence="1">
    <location>
        <begin position="324"/>
        <end position="345"/>
    </location>
</feature>
<dbReference type="RefSeq" id="WP_256407055.1">
    <property type="nucleotide sequence ID" value="NZ_CP187151.1"/>
</dbReference>
<feature type="domain" description="TRAP C4-dicarboxylate transport system permease DctM subunit" evidence="2">
    <location>
        <begin position="141"/>
        <end position="588"/>
    </location>
</feature>
<protein>
    <submittedName>
        <fullName evidence="3">TRAP transporter permease</fullName>
    </submittedName>
</protein>
<feature type="transmembrane region" description="Helical" evidence="1">
    <location>
        <begin position="70"/>
        <end position="87"/>
    </location>
</feature>
<dbReference type="NCBIfam" id="TIGR02123">
    <property type="entry name" value="TRAP_fused"/>
    <property type="match status" value="1"/>
</dbReference>
<feature type="transmembrane region" description="Helical" evidence="1">
    <location>
        <begin position="155"/>
        <end position="177"/>
    </location>
</feature>
<evidence type="ECO:0000313" key="4">
    <source>
        <dbReference type="Proteomes" id="UP001597075"/>
    </source>
</evidence>
<feature type="transmembrane region" description="Helical" evidence="1">
    <location>
        <begin position="198"/>
        <end position="219"/>
    </location>
</feature>
<feature type="transmembrane region" description="Helical" evidence="1">
    <location>
        <begin position="41"/>
        <end position="58"/>
    </location>
</feature>
<dbReference type="EMBL" id="JBHUDL010000003">
    <property type="protein sequence ID" value="MFD1632261.1"/>
    <property type="molecule type" value="Genomic_DNA"/>
</dbReference>
<accession>A0ABD6CTU1</accession>
<comment type="caution">
    <text evidence="3">The sequence shown here is derived from an EMBL/GenBank/DDBJ whole genome shotgun (WGS) entry which is preliminary data.</text>
</comment>
<reference evidence="3 4" key="1">
    <citation type="journal article" date="2019" name="Int. J. Syst. Evol. Microbiol.">
        <title>The Global Catalogue of Microorganisms (GCM) 10K type strain sequencing project: providing services to taxonomists for standard genome sequencing and annotation.</title>
        <authorList>
            <consortium name="The Broad Institute Genomics Platform"/>
            <consortium name="The Broad Institute Genome Sequencing Center for Infectious Disease"/>
            <person name="Wu L."/>
            <person name="Ma J."/>
        </authorList>
    </citation>
    <scope>NUCLEOTIDE SEQUENCE [LARGE SCALE GENOMIC DNA]</scope>
    <source>
        <strain evidence="3 4">CGMCC 1.10594</strain>
    </source>
</reference>
<dbReference type="Pfam" id="PF06808">
    <property type="entry name" value="DctM"/>
    <property type="match status" value="1"/>
</dbReference>
<organism evidence="3 4">
    <name type="scientific">Haloplanus ruber</name>
    <dbReference type="NCBI Taxonomy" id="869892"/>
    <lineage>
        <taxon>Archaea</taxon>
        <taxon>Methanobacteriati</taxon>
        <taxon>Methanobacteriota</taxon>
        <taxon>Stenosarchaea group</taxon>
        <taxon>Halobacteria</taxon>
        <taxon>Halobacteriales</taxon>
        <taxon>Haloferacaceae</taxon>
        <taxon>Haloplanus</taxon>
    </lineage>
</organism>
<feature type="transmembrane region" description="Helical" evidence="1">
    <location>
        <begin position="452"/>
        <end position="472"/>
    </location>
</feature>
<keyword evidence="1" id="KW-0812">Transmembrane</keyword>
<name>A0ABD6CTU1_9EURY</name>
<dbReference type="InterPro" id="IPR011853">
    <property type="entry name" value="TRAP_DctM-Dct_fused"/>
</dbReference>
<dbReference type="AlphaFoldDB" id="A0ABD6CTU1"/>
<evidence type="ECO:0000259" key="2">
    <source>
        <dbReference type="Pfam" id="PF06808"/>
    </source>
</evidence>
<evidence type="ECO:0000313" key="3">
    <source>
        <dbReference type="EMBL" id="MFD1632261.1"/>
    </source>
</evidence>
<feature type="transmembrane region" description="Helical" evidence="1">
    <location>
        <begin position="99"/>
        <end position="116"/>
    </location>
</feature>
<gene>
    <name evidence="3" type="ORF">ACFSBJ_00660</name>
</gene>